<feature type="region of interest" description="Disordered" evidence="1">
    <location>
        <begin position="29"/>
        <end position="59"/>
    </location>
</feature>
<feature type="compositionally biased region" description="Low complexity" evidence="1">
    <location>
        <begin position="397"/>
        <end position="407"/>
    </location>
</feature>
<evidence type="ECO:0000313" key="3">
    <source>
        <dbReference type="Proteomes" id="UP001159427"/>
    </source>
</evidence>
<feature type="compositionally biased region" description="Low complexity" evidence="1">
    <location>
        <begin position="260"/>
        <end position="269"/>
    </location>
</feature>
<feature type="compositionally biased region" description="Polar residues" evidence="1">
    <location>
        <begin position="288"/>
        <end position="321"/>
    </location>
</feature>
<feature type="compositionally biased region" description="Polar residues" evidence="1">
    <location>
        <begin position="468"/>
        <end position="485"/>
    </location>
</feature>
<name>A0ABN8LJ43_9CNID</name>
<gene>
    <name evidence="2" type="ORF">PEVE_00023984</name>
</gene>
<dbReference type="Pfam" id="PF15991">
    <property type="entry name" value="G_path_suppress"/>
    <property type="match status" value="1"/>
</dbReference>
<evidence type="ECO:0000313" key="2">
    <source>
        <dbReference type="EMBL" id="CAH3015954.1"/>
    </source>
</evidence>
<proteinExistence type="predicted"/>
<evidence type="ECO:0000256" key="1">
    <source>
        <dbReference type="SAM" id="MobiDB-lite"/>
    </source>
</evidence>
<feature type="region of interest" description="Disordered" evidence="1">
    <location>
        <begin position="209"/>
        <end position="274"/>
    </location>
</feature>
<comment type="caution">
    <text evidence="2">The sequence shown here is derived from an EMBL/GenBank/DDBJ whole genome shotgun (WGS) entry which is preliminary data.</text>
</comment>
<dbReference type="InterPro" id="IPR026094">
    <property type="entry name" value="GPS2"/>
</dbReference>
<keyword evidence="3" id="KW-1185">Reference proteome</keyword>
<dbReference type="EMBL" id="CALNXI010000032">
    <property type="protein sequence ID" value="CAH3015954.1"/>
    <property type="molecule type" value="Genomic_DNA"/>
</dbReference>
<organism evidence="2 3">
    <name type="scientific">Porites evermanni</name>
    <dbReference type="NCBI Taxonomy" id="104178"/>
    <lineage>
        <taxon>Eukaryota</taxon>
        <taxon>Metazoa</taxon>
        <taxon>Cnidaria</taxon>
        <taxon>Anthozoa</taxon>
        <taxon>Hexacorallia</taxon>
        <taxon>Scleractinia</taxon>
        <taxon>Fungiina</taxon>
        <taxon>Poritidae</taxon>
        <taxon>Porites</taxon>
    </lineage>
</organism>
<dbReference type="PANTHER" id="PTHR22654">
    <property type="entry name" value="G PROTEIN PATHWAY SUPPRESSOR 2"/>
    <property type="match status" value="1"/>
</dbReference>
<dbReference type="Proteomes" id="UP001159427">
    <property type="component" value="Unassembled WGS sequence"/>
</dbReference>
<feature type="region of interest" description="Disordered" evidence="1">
    <location>
        <begin position="583"/>
        <end position="605"/>
    </location>
</feature>
<feature type="compositionally biased region" description="Polar residues" evidence="1">
    <location>
        <begin position="418"/>
        <end position="430"/>
    </location>
</feature>
<protein>
    <submittedName>
        <fullName evidence="2">Uncharacterized protein</fullName>
    </submittedName>
</protein>
<sequence>MPVLIERTRPTKDQLRAVYAYIRRQREKGKQALAESKAKEEEEKQRKREQEKKKETVEDVKKEIAKLEAKLEELKQKKHDLFSQFKKALNYEDEIRKQQELQAVRAAASSVHVASSLGVQGLSTGQAALTSSVQQQSALVENTSNSGVIRRQGSPPHPLSSFIQAQINHSHKIQNLQPPSHIPYPTQSSQVYPAAQERFAGFQHGQGQKPFIAGAQQPDSHFPGKQHGPPHTPTVVAIDSQLPFPRQSPLQHGGLPPTPQQQNQGHQQGYSAQHNQDLSHLQSYSSNVHQLQAQQSYQVHSQPQGYQAKQATAYQPQQVPMSGQHAYHPQQQQQPPQPGKYSMQHGHQVQQEQLHRQPTIATHQYQQQQSSGQTQGRQPSYEGGHQSQQMPPPPPQQQQQQPPQLQKQELRSSGGLGYSQQYTNEYQQHHPQGPQGMKKQSHRYTPYPYSGPKGHHQGGAGKKYPGKYQSSLEGTSSSGNYSGDSTHSRHYHHQNRSHKAGNQQKPSRYYQQSVAEAISFLKPDEGSITFKSTNQQVEEGTPYPSAEKYVNDECDFTVPVCEESNFQPAEVRSWEGKDQNLTSVQPQFPSAERPQTGQTRLANDYPSRSTADLMNLGENLIELSSECLILSSPPSKRPCLQRSIKDVTENNDGGTKRCLYFDWKPHGRFESEFANKGPVVWPAIGVKSELTRSKIISQKSQKLTVSFFAMVEKAKLLSEEKLREIKKLAGIKDSERGYKSAYKGNRETSALRAEKVAAVDLHPEEENTCESELEFYTEQETNSSIYTEGLHFYADQEVPFQHLSNDGNSKASEDDEVFSAQFHRDSDKLISNEVQQLDVPAVDGINRISQFEESAALPYNSTIGSVCSHQLCLEFAEKAEKGKADRCGEFPGDFSPMGLDFEQEQQIMMVTNEHVASNCPILPPEIIKETDLCSFLRTIDDRDLIDESRLGDVVGCPLQQRNRYSLTREATALFRREEIQDSVNNDTFGDDIEEQFLGLECLITTGLPNRTKPASYIERFDKEIADECAENQTQEDFLASKQAFSLLRKTTPSSISRADYNAKHHYHNVSGNGNHQGAKDIAVGVEKLRECEFLTQENGKQALLYQKDITKALTKTVTPVDVLLEARDEDKKNKGGFLQESGDQGFQASDAKNETKTINCLLRGQIEKEMPELDGPEMLQFAMMFVQGALKKTQTVHETNNPLKSKLTFQSQHLVPNRSEDDKFADVTLAGSDLSHTRGEYTNADKEEPTRIRPSSHTSCTRPFRLGLPRKHGNKSLHPYIIKKPNSER</sequence>
<feature type="compositionally biased region" description="Low complexity" evidence="1">
    <location>
        <begin position="364"/>
        <end position="378"/>
    </location>
</feature>
<feature type="compositionally biased region" description="Basic and acidic residues" evidence="1">
    <location>
        <begin position="36"/>
        <end position="59"/>
    </location>
</feature>
<feature type="region of interest" description="Disordered" evidence="1">
    <location>
        <begin position="288"/>
        <end position="508"/>
    </location>
</feature>
<accession>A0ABN8LJ43</accession>
<dbReference type="PANTHER" id="PTHR22654:SF2">
    <property type="entry name" value="G PROTEIN PATHWAY SUPPRESSOR 2"/>
    <property type="match status" value="1"/>
</dbReference>
<feature type="compositionally biased region" description="Basic and acidic residues" evidence="1">
    <location>
        <begin position="1235"/>
        <end position="1251"/>
    </location>
</feature>
<feature type="compositionally biased region" description="Basic residues" evidence="1">
    <location>
        <begin position="488"/>
        <end position="499"/>
    </location>
</feature>
<feature type="region of interest" description="Disordered" evidence="1">
    <location>
        <begin position="1235"/>
        <end position="1289"/>
    </location>
</feature>
<reference evidence="2 3" key="1">
    <citation type="submission" date="2022-05" db="EMBL/GenBank/DDBJ databases">
        <authorList>
            <consortium name="Genoscope - CEA"/>
            <person name="William W."/>
        </authorList>
    </citation>
    <scope>NUCLEOTIDE SEQUENCE [LARGE SCALE GENOMIC DNA]</scope>
</reference>